<evidence type="ECO:0000313" key="2">
    <source>
        <dbReference type="EMBL" id="MBT1688749.1"/>
    </source>
</evidence>
<dbReference type="InterPro" id="IPR038636">
    <property type="entry name" value="Wzi_sf"/>
</dbReference>
<dbReference type="Gene3D" id="2.40.160.130">
    <property type="entry name" value="Capsule assembly protein Wzi"/>
    <property type="match status" value="1"/>
</dbReference>
<evidence type="ECO:0000256" key="1">
    <source>
        <dbReference type="SAM" id="SignalP"/>
    </source>
</evidence>
<keyword evidence="1" id="KW-0732">Signal</keyword>
<feature type="chain" id="PRO_5042850171" description="Capsule assembly Wzi family protein" evidence="1">
    <location>
        <begin position="21"/>
        <end position="576"/>
    </location>
</feature>
<organism evidence="2 3">
    <name type="scientific">Dawidia soli</name>
    <dbReference type="NCBI Taxonomy" id="2782352"/>
    <lineage>
        <taxon>Bacteria</taxon>
        <taxon>Pseudomonadati</taxon>
        <taxon>Bacteroidota</taxon>
        <taxon>Cytophagia</taxon>
        <taxon>Cytophagales</taxon>
        <taxon>Chryseotaleaceae</taxon>
        <taxon>Dawidia</taxon>
    </lineage>
</organism>
<name>A0AAP2DBN5_9BACT</name>
<comment type="caution">
    <text evidence="2">The sequence shown here is derived from an EMBL/GenBank/DDBJ whole genome shotgun (WGS) entry which is preliminary data.</text>
</comment>
<dbReference type="AlphaFoldDB" id="A0AAP2DBN5"/>
<feature type="signal peptide" evidence="1">
    <location>
        <begin position="1"/>
        <end position="20"/>
    </location>
</feature>
<keyword evidence="3" id="KW-1185">Reference proteome</keyword>
<protein>
    <recommendedName>
        <fullName evidence="4">Capsule assembly Wzi family protein</fullName>
    </recommendedName>
</protein>
<proteinExistence type="predicted"/>
<reference evidence="2 3" key="1">
    <citation type="submission" date="2021-05" db="EMBL/GenBank/DDBJ databases">
        <title>A Polyphasic approach of four new species of the genus Ohtaekwangia: Ohtaekwangia histidinii sp. nov., Ohtaekwangia cretensis sp. nov., Ohtaekwangia indiensis sp. nov., Ohtaekwangia reichenbachii sp. nov. from diverse environment.</title>
        <authorList>
            <person name="Octaviana S."/>
        </authorList>
    </citation>
    <scope>NUCLEOTIDE SEQUENCE [LARGE SCALE GENOMIC DNA]</scope>
    <source>
        <strain evidence="2 3">PWU37</strain>
    </source>
</reference>
<evidence type="ECO:0000313" key="3">
    <source>
        <dbReference type="Proteomes" id="UP001319180"/>
    </source>
</evidence>
<dbReference type="EMBL" id="JAHESC010000030">
    <property type="protein sequence ID" value="MBT1688749.1"/>
    <property type="molecule type" value="Genomic_DNA"/>
</dbReference>
<gene>
    <name evidence="2" type="ORF">KK078_19420</name>
</gene>
<dbReference type="RefSeq" id="WP_254091973.1">
    <property type="nucleotide sequence ID" value="NZ_JAHESC010000030.1"/>
</dbReference>
<sequence length="576" mass="66316">MIKRYFLLAIGCMAAATAVAQSSYAPLNEDYYHLVDRYEVKTGYILPQLFTSVKPYKRSAIIALVDSVNAVEGFQSRADRFNYNYLRDDSWEWSRAETADSKKPFLKHFYRKKSDLFHVDEPEFDLHVNPVLYLGTGHDSQRDDALFINTRGVEVRGMVDRKIGFYTYLADNQAVLPSYVWKQMSLNPVIPHEGFWKEFKSGKGVDFLQARGHITVDASRSINLQMGYDRFFIGNGVRSFIFSDYAPPVSFFKANIKVWKLNYQYFVSEMTADITGNLGGSRQMDQGYPDKFVTFHHLSVNIGKKLNIGVFESVIFSPDDTLGAGKFEWAYLNPIIFYRAIEQQNGSSDNVILGMDFKWNAVRKLSFYGQFVLDEFVLDHIKARDGWWANKFAVQVGGKYIDAFGVPNLDLQGEVNIARPFIYSHNTNYANYSHYQQPLAHPLGANFEELVGILRYQPLPRLNLTGKLMVTRVGRDSTDYNWGSEDPQNFKYNWGGDILKRNTTREKEYNNSIGQGVKNDLVYASFIASWQFRHNLFIDLNVVLRQSKANLAFYNNNTSITSVALRWNIARRSYEF</sequence>
<dbReference type="Proteomes" id="UP001319180">
    <property type="component" value="Unassembled WGS sequence"/>
</dbReference>
<evidence type="ECO:0008006" key="4">
    <source>
        <dbReference type="Google" id="ProtNLM"/>
    </source>
</evidence>
<accession>A0AAP2DBN5</accession>